<name>A0ABV8KIW2_9ACTN</name>
<gene>
    <name evidence="3" type="ORF">ACFOX0_05925</name>
</gene>
<keyword evidence="3" id="KW-0808">Transferase</keyword>
<dbReference type="InterPro" id="IPR015422">
    <property type="entry name" value="PyrdxlP-dep_Trfase_small"/>
</dbReference>
<keyword evidence="4" id="KW-1185">Reference proteome</keyword>
<dbReference type="PANTHER" id="PTHR30244">
    <property type="entry name" value="TRANSAMINASE"/>
    <property type="match status" value="1"/>
</dbReference>
<dbReference type="Pfam" id="PF01041">
    <property type="entry name" value="DegT_DnrJ_EryC1"/>
    <property type="match status" value="1"/>
</dbReference>
<keyword evidence="3" id="KW-0032">Aminotransferase</keyword>
<comment type="similarity">
    <text evidence="2">Belongs to the DegT/DnrJ/EryC1 family.</text>
</comment>
<dbReference type="PANTHER" id="PTHR30244:SF34">
    <property type="entry name" value="DTDP-4-AMINO-4,6-DIDEOXYGALACTOSE TRANSAMINASE"/>
    <property type="match status" value="1"/>
</dbReference>
<proteinExistence type="inferred from homology"/>
<dbReference type="SUPFAM" id="SSF53383">
    <property type="entry name" value="PLP-dependent transferases"/>
    <property type="match status" value="1"/>
</dbReference>
<dbReference type="RefSeq" id="WP_377542559.1">
    <property type="nucleotide sequence ID" value="NZ_JBHSBN010000003.1"/>
</dbReference>
<evidence type="ECO:0000256" key="1">
    <source>
        <dbReference type="ARBA" id="ARBA00001933"/>
    </source>
</evidence>
<comment type="cofactor">
    <cofactor evidence="1">
        <name>pyridoxal 5'-phosphate</name>
        <dbReference type="ChEBI" id="CHEBI:597326"/>
    </cofactor>
</comment>
<evidence type="ECO:0000313" key="4">
    <source>
        <dbReference type="Proteomes" id="UP001595868"/>
    </source>
</evidence>
<evidence type="ECO:0000256" key="2">
    <source>
        <dbReference type="RuleBase" id="RU004508"/>
    </source>
</evidence>
<dbReference type="InterPro" id="IPR015421">
    <property type="entry name" value="PyrdxlP-dep_Trfase_major"/>
</dbReference>
<dbReference type="GO" id="GO:0008483">
    <property type="term" value="F:transaminase activity"/>
    <property type="evidence" value="ECO:0007669"/>
    <property type="project" value="UniProtKB-KW"/>
</dbReference>
<dbReference type="InterPro" id="IPR015424">
    <property type="entry name" value="PyrdxlP-dep_Trfase"/>
</dbReference>
<organism evidence="3 4">
    <name type="scientific">Micromonospora zhanjiangensis</name>
    <dbReference type="NCBI Taxonomy" id="1522057"/>
    <lineage>
        <taxon>Bacteria</taxon>
        <taxon>Bacillati</taxon>
        <taxon>Actinomycetota</taxon>
        <taxon>Actinomycetes</taxon>
        <taxon>Micromonosporales</taxon>
        <taxon>Micromonosporaceae</taxon>
        <taxon>Micromonospora</taxon>
    </lineage>
</organism>
<comment type="caution">
    <text evidence="3">The sequence shown here is derived from an EMBL/GenBank/DDBJ whole genome shotgun (WGS) entry which is preliminary data.</text>
</comment>
<evidence type="ECO:0000313" key="3">
    <source>
        <dbReference type="EMBL" id="MFC4105476.1"/>
    </source>
</evidence>
<dbReference type="InterPro" id="IPR000653">
    <property type="entry name" value="DegT/StrS_aminotransferase"/>
</dbReference>
<dbReference type="Gene3D" id="3.40.640.10">
    <property type="entry name" value="Type I PLP-dependent aspartate aminotransferase-like (Major domain)"/>
    <property type="match status" value="1"/>
</dbReference>
<dbReference type="Gene3D" id="3.90.1150.10">
    <property type="entry name" value="Aspartate Aminotransferase, domain 1"/>
    <property type="match status" value="1"/>
</dbReference>
<protein>
    <submittedName>
        <fullName evidence="3">DegT/DnrJ/EryC1/StrS family aminotransferase</fullName>
    </submittedName>
</protein>
<reference evidence="4" key="1">
    <citation type="journal article" date="2019" name="Int. J. Syst. Evol. Microbiol.">
        <title>The Global Catalogue of Microorganisms (GCM) 10K type strain sequencing project: providing services to taxonomists for standard genome sequencing and annotation.</title>
        <authorList>
            <consortium name="The Broad Institute Genomics Platform"/>
            <consortium name="The Broad Institute Genome Sequencing Center for Infectious Disease"/>
            <person name="Wu L."/>
            <person name="Ma J."/>
        </authorList>
    </citation>
    <scope>NUCLEOTIDE SEQUENCE [LARGE SCALE GENOMIC DNA]</scope>
    <source>
        <strain evidence="4">2902at01</strain>
    </source>
</reference>
<dbReference type="Proteomes" id="UP001595868">
    <property type="component" value="Unassembled WGS sequence"/>
</dbReference>
<dbReference type="EMBL" id="JBHSBN010000003">
    <property type="protein sequence ID" value="MFC4105476.1"/>
    <property type="molecule type" value="Genomic_DNA"/>
</dbReference>
<dbReference type="PIRSF" id="PIRSF000390">
    <property type="entry name" value="PLP_StrS"/>
    <property type="match status" value="1"/>
</dbReference>
<sequence length="367" mass="39218">MSDEIAPFKVEFTTSEIESFVVRARAVLETGWLVPGPNNAEFERRFAKFLGVPQTVAVASGTAALEVVLRALKVSGRTVLVPANTNYATAEATIRAGCRPVLYDSGLYPDLRAIQRVWTPDVTALMVVHVGGYLSPELPELRRWCDQRDVALIEDASHAHGSLLNGQAAGTFGAAAAFSLFATKVVTTAEGGVIATADPAVATACRRYRDQGKADDGLHHVVFGSAWRMSELHAALGAVQLDGLGAGLTRVGQLVGRYVRGIDHPRVRVPNEVGVSYSGHKFIVITDGRKARESLRAHLLAAGIRSAKGVYEVPLHRQPVLGLDDGDGFPLADAFATSHLCLPMWKGLTAGDADRVIEAVNSWTYGG</sequence>
<keyword evidence="2" id="KW-0663">Pyridoxal phosphate</keyword>
<accession>A0ABV8KIW2</accession>